<dbReference type="PANTHER" id="PTHR33018:SF34">
    <property type="entry name" value="OS02G0472350 PROTEIN"/>
    <property type="match status" value="1"/>
</dbReference>
<proteinExistence type="predicted"/>
<keyword evidence="2" id="KW-1185">Reference proteome</keyword>
<reference evidence="1" key="1">
    <citation type="submission" date="2024-03" db="EMBL/GenBank/DDBJ databases">
        <title>WGS assembly of Saponaria officinalis var. Norfolk2.</title>
        <authorList>
            <person name="Jenkins J."/>
            <person name="Shu S."/>
            <person name="Grimwood J."/>
            <person name="Barry K."/>
            <person name="Goodstein D."/>
            <person name="Schmutz J."/>
            <person name="Leebens-Mack J."/>
            <person name="Osbourn A."/>
        </authorList>
    </citation>
    <scope>NUCLEOTIDE SEQUENCE [LARGE SCALE GENOMIC DNA]</scope>
    <source>
        <strain evidence="1">JIC</strain>
    </source>
</reference>
<accession>A0AAW1H771</accession>
<dbReference type="Proteomes" id="UP001443914">
    <property type="component" value="Unassembled WGS sequence"/>
</dbReference>
<comment type="caution">
    <text evidence="1">The sequence shown here is derived from an EMBL/GenBank/DDBJ whole genome shotgun (WGS) entry which is preliminary data.</text>
</comment>
<organism evidence="1 2">
    <name type="scientific">Saponaria officinalis</name>
    <name type="common">Common soapwort</name>
    <name type="synonym">Lychnis saponaria</name>
    <dbReference type="NCBI Taxonomy" id="3572"/>
    <lineage>
        <taxon>Eukaryota</taxon>
        <taxon>Viridiplantae</taxon>
        <taxon>Streptophyta</taxon>
        <taxon>Embryophyta</taxon>
        <taxon>Tracheophyta</taxon>
        <taxon>Spermatophyta</taxon>
        <taxon>Magnoliopsida</taxon>
        <taxon>eudicotyledons</taxon>
        <taxon>Gunneridae</taxon>
        <taxon>Pentapetalae</taxon>
        <taxon>Caryophyllales</taxon>
        <taxon>Caryophyllaceae</taxon>
        <taxon>Caryophylleae</taxon>
        <taxon>Saponaria</taxon>
    </lineage>
</organism>
<gene>
    <name evidence="1" type="ORF">RND81_12G052400</name>
</gene>
<dbReference type="EMBL" id="JBDFQZ010000012">
    <property type="protein sequence ID" value="KAK9671754.1"/>
    <property type="molecule type" value="Genomic_DNA"/>
</dbReference>
<evidence type="ECO:0000313" key="1">
    <source>
        <dbReference type="EMBL" id="KAK9671754.1"/>
    </source>
</evidence>
<protein>
    <submittedName>
        <fullName evidence="1">Uncharacterized protein</fullName>
    </submittedName>
</protein>
<dbReference type="AlphaFoldDB" id="A0AAW1H771"/>
<sequence length="148" mass="16993">MEENGEFIPTRNEDVLVKATGKPEHCGRTRGVGSRVGIQTYFGKPSSGRRSHGKFYTENELMIFKEEVKKETMTQMNDMVDQKVLEIYKKLKMNFPEELEKPTNLDQSSCHSIEHNDHFHELQSPVHCRLAVLEVESTIIVAEGTTWP</sequence>
<dbReference type="PANTHER" id="PTHR33018">
    <property type="entry name" value="OS10G0338966 PROTEIN-RELATED"/>
    <property type="match status" value="1"/>
</dbReference>
<name>A0AAW1H771_SAPOF</name>
<evidence type="ECO:0000313" key="2">
    <source>
        <dbReference type="Proteomes" id="UP001443914"/>
    </source>
</evidence>